<dbReference type="CDD" id="cd18793">
    <property type="entry name" value="SF2_C_SNF"/>
    <property type="match status" value="1"/>
</dbReference>
<dbReference type="SMART" id="SM00487">
    <property type="entry name" value="DEXDc"/>
    <property type="match status" value="1"/>
</dbReference>
<keyword evidence="4" id="KW-0067">ATP-binding</keyword>
<dbReference type="AlphaFoldDB" id="A0A1H1YP20"/>
<keyword evidence="1" id="KW-0378">Hydrolase</keyword>
<evidence type="ECO:0000313" key="5">
    <source>
        <dbReference type="Proteomes" id="UP000199679"/>
    </source>
</evidence>
<evidence type="ECO:0000259" key="3">
    <source>
        <dbReference type="PROSITE" id="PS51194"/>
    </source>
</evidence>
<proteinExistence type="predicted"/>
<dbReference type="Proteomes" id="UP000199679">
    <property type="component" value="Chromosome I"/>
</dbReference>
<dbReference type="SMART" id="SM00490">
    <property type="entry name" value="HELICc"/>
    <property type="match status" value="1"/>
</dbReference>
<dbReference type="Gene3D" id="3.40.50.10810">
    <property type="entry name" value="Tandem AAA-ATPase domain"/>
    <property type="match status" value="1"/>
</dbReference>
<dbReference type="GO" id="GO:0005524">
    <property type="term" value="F:ATP binding"/>
    <property type="evidence" value="ECO:0007669"/>
    <property type="project" value="InterPro"/>
</dbReference>
<name>A0A1H1YP20_MUCMA</name>
<dbReference type="GO" id="GO:0016787">
    <property type="term" value="F:hydrolase activity"/>
    <property type="evidence" value="ECO:0007669"/>
    <property type="project" value="UniProtKB-KW"/>
</dbReference>
<dbReference type="OrthoDB" id="9760715at2"/>
<evidence type="ECO:0000259" key="2">
    <source>
        <dbReference type="PROSITE" id="PS51192"/>
    </source>
</evidence>
<dbReference type="InterPro" id="IPR050496">
    <property type="entry name" value="SNF2_RAD54_helicase_repair"/>
</dbReference>
<sequence>MQKIRVSKLRFDQDEPSRNHTVVFEGVAIDTLTEVLIAQHSTGDIYSDQTGNRSISALSLEINHGTFTNQYKKAAFPAVAVVNENNRLILACDCYAENNKFCEHQAAVLSEIIKRDEFRIFFDEKLRHSRLKKFAVDYGLEHKPDLDSFFKIELLNSKLEITPVLTSLLPVTKESIGLLKSVIVADVPPVAIEEQTICIVLKQHKYYKYLFVELYSAQTTREGKIKNPLTPIAPLDMIWQTEDAQQLKFFTGIHKFQHHINKIVSEADIMALKAIVKNPLDYDFYYHDNEVSENITANSIFPVKVELLTAEPKLTVKPKDQFFELSGTLEIDQQIFDFKNLSIWFTYFVWTGTKLCLTPNLQQLNVITLLTKKQDNILVHSSKFDEFKKQLLTKLEEKVSIDYPHIKPATPAQLKKQGFNNETERIIYLSDFGTHVMLIPVMRYGEVEISVRTKRQIYSVDERGKEFLVNRNDAAEIDFTALLVKQHPYFEEQLENDLQYFYLHKKRFLDEDWFLDVFDEWQNQKIAILGFNELEGNKLNPNKVKISIKVLSGLNWFNAIVNARFGRKRAALKQIYRAVKNKTKYVQLDDGTTGILPAEWIEKFNDYFNSGEIADDETLQIAKSNFTVIEQLFNEADLDEKVQNEISIYHKKLENFEAVKLFPTPIGFNGELRHYQQQGLSWLNFLDDFNFGGCLADDMGLGKTIQVIAFILSQRDKNKHNTNLVVVPTSLIHNWQLEIEKFAPTMRVHTIYGADRIKSISEFDKYEVVLTSYGTLLADIVFLKDYEFNYVFLDESQQIKNPESQRYKATRLLKSRNKIVLTGTPVENNTFDLYGQLSFACPGLLGSKQYFKEIYSSPIDMFKSSKRAKELQNKISPFILRRTKQEVASDLPEKTEMVLYCEMKPEQRNIYNAYETEFRDYISATTGDVLKKSPMNVLKGITRLRQICDSPLLLKGEKMPGNASAKIDMLIEEIEGKKHQHKILVFSQFVTMLDLIKKELKSREIGFSYLTGQTRNRQAVINDFQTDAEIRVFLISLKAGGTGLNLTEADYVYLVDPWWNPAVENQAIDRCHRIGQDKNIVAVRLICPGTVEEKIMVMQENKQSLANDLIKSDTSFVKNLSKTDLLNLLN</sequence>
<dbReference type="PROSITE" id="PS51194">
    <property type="entry name" value="HELICASE_CTER"/>
    <property type="match status" value="1"/>
</dbReference>
<dbReference type="InterPro" id="IPR001650">
    <property type="entry name" value="Helicase_C-like"/>
</dbReference>
<dbReference type="EMBL" id="LT629740">
    <property type="protein sequence ID" value="SDT23228.1"/>
    <property type="molecule type" value="Genomic_DNA"/>
</dbReference>
<dbReference type="SUPFAM" id="SSF52540">
    <property type="entry name" value="P-loop containing nucleoside triphosphate hydrolases"/>
    <property type="match status" value="2"/>
</dbReference>
<dbReference type="PANTHER" id="PTHR45629">
    <property type="entry name" value="SNF2/RAD54 FAMILY MEMBER"/>
    <property type="match status" value="1"/>
</dbReference>
<dbReference type="InterPro" id="IPR014001">
    <property type="entry name" value="Helicase_ATP-bd"/>
</dbReference>
<evidence type="ECO:0000313" key="4">
    <source>
        <dbReference type="EMBL" id="SDT23228.1"/>
    </source>
</evidence>
<dbReference type="GO" id="GO:0004386">
    <property type="term" value="F:helicase activity"/>
    <property type="evidence" value="ECO:0007669"/>
    <property type="project" value="UniProtKB-KW"/>
</dbReference>
<reference evidence="4 5" key="1">
    <citation type="submission" date="2016-10" db="EMBL/GenBank/DDBJ databases">
        <authorList>
            <person name="de Groot N.N."/>
        </authorList>
    </citation>
    <scope>NUCLEOTIDE SEQUENCE [LARGE SCALE GENOMIC DNA]</scope>
    <source>
        <strain evidence="4 5">MP1X4</strain>
    </source>
</reference>
<gene>
    <name evidence="4" type="ORF">SAMN05216490_2803</name>
</gene>
<dbReference type="InterPro" id="IPR027417">
    <property type="entry name" value="P-loop_NTPase"/>
</dbReference>
<dbReference type="PANTHER" id="PTHR45629:SF7">
    <property type="entry name" value="DNA EXCISION REPAIR PROTEIN ERCC-6-RELATED"/>
    <property type="match status" value="1"/>
</dbReference>
<dbReference type="InterPro" id="IPR000330">
    <property type="entry name" value="SNF2_N"/>
</dbReference>
<feature type="domain" description="Helicase ATP-binding" evidence="2">
    <location>
        <begin position="684"/>
        <end position="843"/>
    </location>
</feature>
<keyword evidence="4" id="KW-0347">Helicase</keyword>
<organism evidence="4 5">
    <name type="scientific">Mucilaginibacter mallensis</name>
    <dbReference type="NCBI Taxonomy" id="652787"/>
    <lineage>
        <taxon>Bacteria</taxon>
        <taxon>Pseudomonadati</taxon>
        <taxon>Bacteroidota</taxon>
        <taxon>Sphingobacteriia</taxon>
        <taxon>Sphingobacteriales</taxon>
        <taxon>Sphingobacteriaceae</taxon>
        <taxon>Mucilaginibacter</taxon>
    </lineage>
</organism>
<keyword evidence="5" id="KW-1185">Reference proteome</keyword>
<feature type="domain" description="Helicase C-terminal" evidence="3">
    <location>
        <begin position="966"/>
        <end position="1121"/>
    </location>
</feature>
<dbReference type="InterPro" id="IPR049730">
    <property type="entry name" value="SNF2/RAD54-like_C"/>
</dbReference>
<dbReference type="InterPro" id="IPR038718">
    <property type="entry name" value="SNF2-like_sf"/>
</dbReference>
<dbReference type="STRING" id="652787.SAMN05216490_2803"/>
<dbReference type="Gene3D" id="3.40.50.300">
    <property type="entry name" value="P-loop containing nucleotide triphosphate hydrolases"/>
    <property type="match status" value="1"/>
</dbReference>
<dbReference type="Pfam" id="PF00271">
    <property type="entry name" value="Helicase_C"/>
    <property type="match status" value="1"/>
</dbReference>
<protein>
    <submittedName>
        <fullName evidence="4">Superfamily II DNA or RNA helicase, SNF2 family</fullName>
    </submittedName>
</protein>
<evidence type="ECO:0000256" key="1">
    <source>
        <dbReference type="ARBA" id="ARBA00022801"/>
    </source>
</evidence>
<dbReference type="RefSeq" id="WP_091373834.1">
    <property type="nucleotide sequence ID" value="NZ_LT629740.1"/>
</dbReference>
<dbReference type="GO" id="GO:0015616">
    <property type="term" value="F:DNA translocase activity"/>
    <property type="evidence" value="ECO:0007669"/>
    <property type="project" value="TreeGrafter"/>
</dbReference>
<keyword evidence="4" id="KW-0547">Nucleotide-binding</keyword>
<dbReference type="PROSITE" id="PS51192">
    <property type="entry name" value="HELICASE_ATP_BIND_1"/>
    <property type="match status" value="1"/>
</dbReference>
<accession>A0A1H1YP20</accession>
<dbReference type="Pfam" id="PF00176">
    <property type="entry name" value="SNF2-rel_dom"/>
    <property type="match status" value="1"/>
</dbReference>